<dbReference type="EMBL" id="AP014648">
    <property type="protein sequence ID" value="BAQ18309.1"/>
    <property type="molecule type" value="Genomic_DNA"/>
</dbReference>
<protein>
    <submittedName>
        <fullName evidence="1">Uncharacterized protein</fullName>
    </submittedName>
</protein>
<keyword evidence="2" id="KW-1185">Reference proteome</keyword>
<dbReference type="KEGG" id="mcg:GL4_2876"/>
<sequence length="83" mass="9758">MPVMNRQGQKYTGKQIYFYDERPIEAVIATMVPGETLYIGYTATYAWDVNYRFEYLFVDLAAQQWPQIVKAVESEVIQKRGLR</sequence>
<gene>
    <name evidence="1" type="ORF">GL4_2876</name>
</gene>
<dbReference type="HOGENOM" id="CLU_2538663_0_0_5"/>
<proteinExistence type="predicted"/>
<reference evidence="1 2" key="1">
    <citation type="submission" date="2014-09" db="EMBL/GenBank/DDBJ databases">
        <title>Genome sequencing of Methyloceanibacter caenitepidi Gela4.</title>
        <authorList>
            <person name="Takeuchi M."/>
            <person name="Susumu S."/>
            <person name="Kamagata Y."/>
            <person name="Oshima K."/>
            <person name="Hattori M."/>
            <person name="Iwasaki W."/>
        </authorList>
    </citation>
    <scope>NUCLEOTIDE SEQUENCE [LARGE SCALE GENOMIC DNA]</scope>
    <source>
        <strain evidence="1 2">Gela4</strain>
    </source>
</reference>
<organism evidence="1 2">
    <name type="scientific">Methyloceanibacter caenitepidi</name>
    <dbReference type="NCBI Taxonomy" id="1384459"/>
    <lineage>
        <taxon>Bacteria</taxon>
        <taxon>Pseudomonadati</taxon>
        <taxon>Pseudomonadota</taxon>
        <taxon>Alphaproteobacteria</taxon>
        <taxon>Hyphomicrobiales</taxon>
        <taxon>Hyphomicrobiaceae</taxon>
        <taxon>Methyloceanibacter</taxon>
    </lineage>
</organism>
<evidence type="ECO:0000313" key="1">
    <source>
        <dbReference type="EMBL" id="BAQ18309.1"/>
    </source>
</evidence>
<name>A0A0A8K8J7_9HYPH</name>
<accession>A0A0A8K8J7</accession>
<evidence type="ECO:0000313" key="2">
    <source>
        <dbReference type="Proteomes" id="UP000031643"/>
    </source>
</evidence>
<dbReference type="Proteomes" id="UP000031643">
    <property type="component" value="Chromosome"/>
</dbReference>
<dbReference type="AlphaFoldDB" id="A0A0A8K8J7"/>